<evidence type="ECO:0000256" key="3">
    <source>
        <dbReference type="ARBA" id="ARBA00022741"/>
    </source>
</evidence>
<dbReference type="GO" id="GO:0140359">
    <property type="term" value="F:ABC-type transporter activity"/>
    <property type="evidence" value="ECO:0007669"/>
    <property type="project" value="UniProtKB-ARBA"/>
</dbReference>
<dbReference type="InterPro" id="IPR027417">
    <property type="entry name" value="P-loop_NTPase"/>
</dbReference>
<dbReference type="STRING" id="206506.AAV32_12425"/>
<dbReference type="GO" id="GO:0016887">
    <property type="term" value="F:ATP hydrolysis activity"/>
    <property type="evidence" value="ECO:0007669"/>
    <property type="project" value="InterPro"/>
</dbReference>
<proteinExistence type="predicted"/>
<keyword evidence="4 7" id="KW-0067">ATP-binding</keyword>
<dbReference type="GO" id="GO:0005524">
    <property type="term" value="F:ATP binding"/>
    <property type="evidence" value="ECO:0007669"/>
    <property type="project" value="UniProtKB-KW"/>
</dbReference>
<dbReference type="PROSITE" id="PS00211">
    <property type="entry name" value="ABC_TRANSPORTER_1"/>
    <property type="match status" value="1"/>
</dbReference>
<name>A0A171KR24_9BURK</name>
<dbReference type="InterPro" id="IPR050093">
    <property type="entry name" value="ABC_SmlMolc_Importer"/>
</dbReference>
<reference evidence="6 8" key="1">
    <citation type="submission" date="2015-04" db="EMBL/GenBank/DDBJ databases">
        <title>Genome sequence of Kerstersia gyiorum CG1.</title>
        <authorList>
            <person name="Greninger A.L."/>
            <person name="Kozyreva V."/>
            <person name="Chaturvedi V."/>
        </authorList>
    </citation>
    <scope>NUCLEOTIDE SEQUENCE [LARGE SCALE GENOMIC DNA]</scope>
    <source>
        <strain evidence="6 8">CG1</strain>
    </source>
</reference>
<evidence type="ECO:0000313" key="6">
    <source>
        <dbReference type="EMBL" id="KKO71341.1"/>
    </source>
</evidence>
<dbReference type="PANTHER" id="PTHR42781:SF4">
    <property type="entry name" value="SPERMIDINE_PUTRESCINE IMPORT ATP-BINDING PROTEIN POTA"/>
    <property type="match status" value="1"/>
</dbReference>
<gene>
    <name evidence="6" type="ORF">AAV32_12425</name>
    <name evidence="7" type="ORF">EV679_1833</name>
</gene>
<dbReference type="EMBL" id="SGWZ01000002">
    <property type="protein sequence ID" value="RZS70426.1"/>
    <property type="molecule type" value="Genomic_DNA"/>
</dbReference>
<keyword evidence="2" id="KW-0472">Membrane</keyword>
<accession>A0A171KR24</accession>
<dbReference type="InterPro" id="IPR003439">
    <property type="entry name" value="ABC_transporter-like_ATP-bd"/>
</dbReference>
<dbReference type="PANTHER" id="PTHR42781">
    <property type="entry name" value="SPERMIDINE/PUTRESCINE IMPORT ATP-BINDING PROTEIN POTA"/>
    <property type="match status" value="1"/>
</dbReference>
<dbReference type="OrthoDB" id="5298774at2"/>
<comment type="caution">
    <text evidence="6">The sequence shown here is derived from an EMBL/GenBank/DDBJ whole genome shotgun (WGS) entry which is preliminary data.</text>
</comment>
<organism evidence="6 8">
    <name type="scientific">Kerstersia gyiorum</name>
    <dbReference type="NCBI Taxonomy" id="206506"/>
    <lineage>
        <taxon>Bacteria</taxon>
        <taxon>Pseudomonadati</taxon>
        <taxon>Pseudomonadota</taxon>
        <taxon>Betaproteobacteria</taxon>
        <taxon>Burkholderiales</taxon>
        <taxon>Alcaligenaceae</taxon>
        <taxon>Kerstersia</taxon>
    </lineage>
</organism>
<dbReference type="Proteomes" id="UP000078084">
    <property type="component" value="Unassembled WGS sequence"/>
</dbReference>
<dbReference type="PROSITE" id="PS50893">
    <property type="entry name" value="ABC_TRANSPORTER_2"/>
    <property type="match status" value="1"/>
</dbReference>
<dbReference type="FunFam" id="3.40.50.300:FF:000042">
    <property type="entry name" value="Maltose/maltodextrin ABC transporter, ATP-binding protein"/>
    <property type="match status" value="1"/>
</dbReference>
<dbReference type="SMART" id="SM00382">
    <property type="entry name" value="AAA"/>
    <property type="match status" value="1"/>
</dbReference>
<sequence>MDSSFLSVRKLCVDYGGQRILHALSLDVARGEFVALLGSSGCGKTTLLRSIAGFTQPSEGAIHVAGRDLTHQPPDRRGMALVFQSYALWPHMTVAQHLAYGLKLRGMDRKEIATRCRTLQDMLGLQGLEARKPAALSGGQRQRVALGRALAVQPDILLLDEPLSNLDARIRLSLRHDIRALQQQLGITAVHVTHDREEAMVMADRIVVLDRGRIAQAGAPEHIYNQPANEFVAAFLGAENALELPGSIAPQGGLTLQSPLLAGATVRVDAQPGWRDGRYTCRFRAEAVSLRPYQAGAARTDAADDDIVIKGQVSQLRYPGGQWRHQVEVGPYTLHIDAAHAIPAGSTVEIAVPRDRFFVFPRSADGHAANADP</sequence>
<dbReference type="GO" id="GO:0043190">
    <property type="term" value="C:ATP-binding cassette (ABC) transporter complex"/>
    <property type="evidence" value="ECO:0007669"/>
    <property type="project" value="UniProtKB-ARBA"/>
</dbReference>
<evidence type="ECO:0000313" key="9">
    <source>
        <dbReference type="Proteomes" id="UP000292039"/>
    </source>
</evidence>
<dbReference type="InterPro" id="IPR008995">
    <property type="entry name" value="Mo/tungstate-bd_C_term_dom"/>
</dbReference>
<keyword evidence="3" id="KW-0547">Nucleotide-binding</keyword>
<keyword evidence="1" id="KW-0813">Transport</keyword>
<evidence type="ECO:0000313" key="7">
    <source>
        <dbReference type="EMBL" id="RZS70426.1"/>
    </source>
</evidence>
<evidence type="ECO:0000256" key="1">
    <source>
        <dbReference type="ARBA" id="ARBA00022448"/>
    </source>
</evidence>
<dbReference type="RefSeq" id="WP_068372536.1">
    <property type="nucleotide sequence ID" value="NZ_CBCSEB010000001.1"/>
</dbReference>
<dbReference type="Proteomes" id="UP000292039">
    <property type="component" value="Unassembled WGS sequence"/>
</dbReference>
<dbReference type="Gene3D" id="2.40.50.100">
    <property type="match status" value="1"/>
</dbReference>
<evidence type="ECO:0000256" key="4">
    <source>
        <dbReference type="ARBA" id="ARBA00022840"/>
    </source>
</evidence>
<dbReference type="SUPFAM" id="SSF50331">
    <property type="entry name" value="MOP-like"/>
    <property type="match status" value="1"/>
</dbReference>
<dbReference type="InterPro" id="IPR003593">
    <property type="entry name" value="AAA+_ATPase"/>
</dbReference>
<evidence type="ECO:0000313" key="8">
    <source>
        <dbReference type="Proteomes" id="UP000078084"/>
    </source>
</evidence>
<dbReference type="Gene3D" id="3.40.50.300">
    <property type="entry name" value="P-loop containing nucleotide triphosphate hydrolases"/>
    <property type="match status" value="1"/>
</dbReference>
<evidence type="ECO:0000256" key="2">
    <source>
        <dbReference type="ARBA" id="ARBA00022475"/>
    </source>
</evidence>
<reference evidence="7 9" key="2">
    <citation type="submission" date="2019-02" db="EMBL/GenBank/DDBJ databases">
        <title>Genomic Encyclopedia of Type Strains, Phase IV (KMG-IV): sequencing the most valuable type-strain genomes for metagenomic binning, comparative biology and taxonomic classification.</title>
        <authorList>
            <person name="Goeker M."/>
        </authorList>
    </citation>
    <scope>NUCLEOTIDE SEQUENCE [LARGE SCALE GENOMIC DNA]</scope>
    <source>
        <strain evidence="7 9">DSM 16618</strain>
    </source>
</reference>
<dbReference type="InterPro" id="IPR017871">
    <property type="entry name" value="ABC_transporter-like_CS"/>
</dbReference>
<dbReference type="PATRIC" id="fig|206506.3.peg.2644"/>
<keyword evidence="2" id="KW-1003">Cell membrane</keyword>
<protein>
    <submittedName>
        <fullName evidence="7">Carbohydrate ABC transporter ATP-binding protein (CUT1 family)</fullName>
    </submittedName>
    <submittedName>
        <fullName evidence="6">Putrescine/spermidine ABC transporter ATPase</fullName>
    </submittedName>
</protein>
<dbReference type="SUPFAM" id="SSF52540">
    <property type="entry name" value="P-loop containing nucleoside triphosphate hydrolases"/>
    <property type="match status" value="1"/>
</dbReference>
<dbReference type="EMBL" id="LBNE01000008">
    <property type="protein sequence ID" value="KKO71341.1"/>
    <property type="molecule type" value="Genomic_DNA"/>
</dbReference>
<keyword evidence="8" id="KW-1185">Reference proteome</keyword>
<dbReference type="Pfam" id="PF00005">
    <property type="entry name" value="ABC_tran"/>
    <property type="match status" value="1"/>
</dbReference>
<dbReference type="AlphaFoldDB" id="A0A171KR24"/>
<evidence type="ECO:0000259" key="5">
    <source>
        <dbReference type="PROSITE" id="PS50893"/>
    </source>
</evidence>
<feature type="domain" description="ABC transporter" evidence="5">
    <location>
        <begin position="6"/>
        <end position="236"/>
    </location>
</feature>